<comment type="caution">
    <text evidence="2">The sequence shown here is derived from an EMBL/GenBank/DDBJ whole genome shotgun (WGS) entry which is preliminary data.</text>
</comment>
<protein>
    <recommendedName>
        <fullName evidence="1">DUF3850 domain-containing protein</fullName>
    </recommendedName>
</protein>
<evidence type="ECO:0000313" key="2">
    <source>
        <dbReference type="EMBL" id="MBI6548889.1"/>
    </source>
</evidence>
<name>A0ABS0U5Z7_9GAMM</name>
<dbReference type="Proteomes" id="UP000696184">
    <property type="component" value="Unassembled WGS sequence"/>
</dbReference>
<dbReference type="EMBL" id="JACOII010000034">
    <property type="protein sequence ID" value="MBI6548889.1"/>
    <property type="molecule type" value="Genomic_DNA"/>
</dbReference>
<reference evidence="2 3" key="1">
    <citation type="submission" date="2020-08" db="EMBL/GenBank/DDBJ databases">
        <title>Description of Xenorhabdus lircayensis sp. nov., the symbiotic bacterium associated with the entomopathogenic nematode Steirnernema unicornum.</title>
        <authorList>
            <person name="Castaneda-Alvarez C."/>
            <person name="Prodan S."/>
            <person name="Zamorano A."/>
            <person name="San-Blas E."/>
            <person name="Aballay E."/>
        </authorList>
    </citation>
    <scope>NUCLEOTIDE SEQUENCE [LARGE SCALE GENOMIC DNA]</scope>
    <source>
        <strain evidence="2 3">VLS</strain>
    </source>
</reference>
<dbReference type="Pfam" id="PF12961">
    <property type="entry name" value="DUF3850"/>
    <property type="match status" value="1"/>
</dbReference>
<sequence>MERVHNINLCISVFDDVVEINKVGVSDREYFDSQPDDILVIREYNYPRNKYTGRNVLVRVERVEYRYPGLYLVFFEKINPVDFFSVQGG</sequence>
<feature type="domain" description="DUF3850" evidence="1">
    <location>
        <begin position="4"/>
        <end position="63"/>
    </location>
</feature>
<organism evidence="2 3">
    <name type="scientific">Xenorhabdus lircayensis</name>
    <dbReference type="NCBI Taxonomy" id="2763499"/>
    <lineage>
        <taxon>Bacteria</taxon>
        <taxon>Pseudomonadati</taxon>
        <taxon>Pseudomonadota</taxon>
        <taxon>Gammaproteobacteria</taxon>
        <taxon>Enterobacterales</taxon>
        <taxon>Morganellaceae</taxon>
        <taxon>Xenorhabdus</taxon>
    </lineage>
</organism>
<dbReference type="InterPro" id="IPR039440">
    <property type="entry name" value="DUF3850"/>
</dbReference>
<keyword evidence="3" id="KW-1185">Reference proteome</keyword>
<proteinExistence type="predicted"/>
<dbReference type="RefSeq" id="WP_198689670.1">
    <property type="nucleotide sequence ID" value="NZ_CAWPUD010000032.1"/>
</dbReference>
<gene>
    <name evidence="2" type="ORF">H8A87_09195</name>
</gene>
<evidence type="ECO:0000259" key="1">
    <source>
        <dbReference type="Pfam" id="PF12961"/>
    </source>
</evidence>
<accession>A0ABS0U5Z7</accession>
<dbReference type="Gene3D" id="2.30.130.30">
    <property type="entry name" value="Hypothetical protein"/>
    <property type="match status" value="1"/>
</dbReference>
<evidence type="ECO:0000313" key="3">
    <source>
        <dbReference type="Proteomes" id="UP000696184"/>
    </source>
</evidence>